<evidence type="ECO:0000256" key="1">
    <source>
        <dbReference type="SAM" id="SignalP"/>
    </source>
</evidence>
<proteinExistence type="predicted"/>
<protein>
    <submittedName>
        <fullName evidence="2">Uncharacterized protein</fullName>
    </submittedName>
</protein>
<comment type="caution">
    <text evidence="2">The sequence shown here is derived from an EMBL/GenBank/DDBJ whole genome shotgun (WGS) entry which is preliminary data.</text>
</comment>
<keyword evidence="3" id="KW-1185">Reference proteome</keyword>
<evidence type="ECO:0000313" key="2">
    <source>
        <dbReference type="EMBL" id="PIC12097.1"/>
    </source>
</evidence>
<dbReference type="EMBL" id="PDUG01000028">
    <property type="protein sequence ID" value="PIC12097.1"/>
    <property type="molecule type" value="Genomic_DNA"/>
</dbReference>
<keyword evidence="1" id="KW-0732">Signal</keyword>
<organism evidence="2 3">
    <name type="scientific">Caenorhabditis nigoni</name>
    <dbReference type="NCBI Taxonomy" id="1611254"/>
    <lineage>
        <taxon>Eukaryota</taxon>
        <taxon>Metazoa</taxon>
        <taxon>Ecdysozoa</taxon>
        <taxon>Nematoda</taxon>
        <taxon>Chromadorea</taxon>
        <taxon>Rhabditida</taxon>
        <taxon>Rhabditina</taxon>
        <taxon>Rhabditomorpha</taxon>
        <taxon>Rhabditoidea</taxon>
        <taxon>Rhabditidae</taxon>
        <taxon>Peloderinae</taxon>
        <taxon>Caenorhabditis</taxon>
    </lineage>
</organism>
<dbReference type="Proteomes" id="UP000230233">
    <property type="component" value="Unassembled WGS sequence"/>
</dbReference>
<evidence type="ECO:0000313" key="3">
    <source>
        <dbReference type="Proteomes" id="UP000230233"/>
    </source>
</evidence>
<name>A0A2G5SAL7_9PELO</name>
<dbReference type="AlphaFoldDB" id="A0A2G5SAL7"/>
<feature type="signal peptide" evidence="1">
    <location>
        <begin position="1"/>
        <end position="22"/>
    </location>
</feature>
<gene>
    <name evidence="2" type="ORF">B9Z55_028652</name>
</gene>
<accession>A0A2G5SAL7</accession>
<dbReference type="OrthoDB" id="10497487at2759"/>
<feature type="chain" id="PRO_5013727697" evidence="1">
    <location>
        <begin position="23"/>
        <end position="82"/>
    </location>
</feature>
<reference evidence="3" key="1">
    <citation type="submission" date="2017-10" db="EMBL/GenBank/DDBJ databases">
        <title>Rapid genome shrinkage in a self-fertile nematode reveals novel sperm competition proteins.</title>
        <authorList>
            <person name="Yin D."/>
            <person name="Schwarz E.M."/>
            <person name="Thomas C.G."/>
            <person name="Felde R.L."/>
            <person name="Korf I.F."/>
            <person name="Cutter A.D."/>
            <person name="Schartner C.M."/>
            <person name="Ralston E.J."/>
            <person name="Meyer B.J."/>
            <person name="Haag E.S."/>
        </authorList>
    </citation>
    <scope>NUCLEOTIDE SEQUENCE [LARGE SCALE GENOMIC DNA]</scope>
    <source>
        <strain evidence="3">JU1422</strain>
    </source>
</reference>
<sequence>MPNCAAKFFLIFFAWKVIQVISTNQCFEFNYEKLNLGHDPRELEEDDDISRQNIQAKMNYGANPRREKDQLFFNSMISRLMK</sequence>